<reference evidence="1" key="1">
    <citation type="submission" date="2022-09" db="EMBL/GenBank/DDBJ databases">
        <title>Complete genome sequence of Rossellomorea vietnamensis strain RL-WG62, a newly isolated PGPR with the potential for plant salinity stress alleviation.</title>
        <authorList>
            <person name="Ren L."/>
            <person name="Wang G."/>
            <person name="Hu H."/>
        </authorList>
    </citation>
    <scope>NUCLEOTIDE SEQUENCE</scope>
    <source>
        <strain evidence="1">RL-WG62</strain>
    </source>
</reference>
<name>A0ACD4CCX6_9BACI</name>
<accession>A0ACD4CCX6</accession>
<dbReference type="Proteomes" id="UP001064027">
    <property type="component" value="Chromosome"/>
</dbReference>
<protein>
    <submittedName>
        <fullName evidence="1">Uncharacterized protein</fullName>
    </submittedName>
</protein>
<organism evidence="1 2">
    <name type="scientific">Rossellomorea vietnamensis</name>
    <dbReference type="NCBI Taxonomy" id="218284"/>
    <lineage>
        <taxon>Bacteria</taxon>
        <taxon>Bacillati</taxon>
        <taxon>Bacillota</taxon>
        <taxon>Bacilli</taxon>
        <taxon>Bacillales</taxon>
        <taxon>Bacillaceae</taxon>
        <taxon>Rossellomorea</taxon>
    </lineage>
</organism>
<keyword evidence="2" id="KW-1185">Reference proteome</keyword>
<evidence type="ECO:0000313" key="2">
    <source>
        <dbReference type="Proteomes" id="UP001064027"/>
    </source>
</evidence>
<proteinExistence type="predicted"/>
<gene>
    <name evidence="1" type="ORF">N5C46_09865</name>
</gene>
<dbReference type="EMBL" id="CP104558">
    <property type="protein sequence ID" value="UXH46322.1"/>
    <property type="molecule type" value="Genomic_DNA"/>
</dbReference>
<evidence type="ECO:0000313" key="1">
    <source>
        <dbReference type="EMBL" id="UXH46322.1"/>
    </source>
</evidence>
<sequence>MRVKKVSTIFIMLLVMGFSAVILSGCRIGGPTNEAKETIVEEEQKETPVATLEKYNQLEKGMSYEEVSDNLGFSGTPMSDESSESNHKTYAWDGEQPKSFLTVTFLKEKLSTKQQVGLQ</sequence>